<evidence type="ECO:0000256" key="3">
    <source>
        <dbReference type="ARBA" id="ARBA00022448"/>
    </source>
</evidence>
<dbReference type="GO" id="GO:0008519">
    <property type="term" value="F:ammonium channel activity"/>
    <property type="evidence" value="ECO:0007669"/>
    <property type="project" value="InterPro"/>
</dbReference>
<name>A0A348B4R4_9CREN</name>
<evidence type="ECO:0000313" key="10">
    <source>
        <dbReference type="EMBL" id="BBD73166.1"/>
    </source>
</evidence>
<feature type="domain" description="Ammonium transporter AmtB-like" evidence="9">
    <location>
        <begin position="47"/>
        <end position="110"/>
    </location>
</feature>
<sequence length="147" mass="15892">MVRKTLIILCILITMAGTAVAHAQSSSLSSFPSASVPSWLDTGSNSWMLTAATFVGLQSVPGVALYYAGLSKKRYAINSAMMVFYAFAAVLVVWMLAGYNFGFGEPTFRIGPYAIFGTPTPAMGEYSWVPRGRTVHRPLPSTSRTRP</sequence>
<keyword evidence="7" id="KW-0924">Ammonia transport</keyword>
<keyword evidence="6 8" id="KW-0472">Membrane</keyword>
<evidence type="ECO:0000256" key="7">
    <source>
        <dbReference type="ARBA" id="ARBA00023177"/>
    </source>
</evidence>
<dbReference type="AlphaFoldDB" id="A0A348B4R4"/>
<dbReference type="PANTHER" id="PTHR43029:SF10">
    <property type="entry name" value="AMMONIUM TRANSPORTER MEP2"/>
    <property type="match status" value="1"/>
</dbReference>
<accession>A0A348B4R4</accession>
<evidence type="ECO:0000256" key="1">
    <source>
        <dbReference type="ARBA" id="ARBA00004141"/>
    </source>
</evidence>
<evidence type="ECO:0000256" key="8">
    <source>
        <dbReference type="SAM" id="Phobius"/>
    </source>
</evidence>
<keyword evidence="4 8" id="KW-0812">Transmembrane</keyword>
<dbReference type="GO" id="GO:0005886">
    <property type="term" value="C:plasma membrane"/>
    <property type="evidence" value="ECO:0007669"/>
    <property type="project" value="TreeGrafter"/>
</dbReference>
<dbReference type="PANTHER" id="PTHR43029">
    <property type="entry name" value="AMMONIUM TRANSPORTER MEP2"/>
    <property type="match status" value="1"/>
</dbReference>
<feature type="transmembrane region" description="Helical" evidence="8">
    <location>
        <begin position="75"/>
        <end position="97"/>
    </location>
</feature>
<dbReference type="Proteomes" id="UP000276741">
    <property type="component" value="Chromosome"/>
</dbReference>
<proteinExistence type="inferred from homology"/>
<comment type="subcellular location">
    <subcellularLocation>
        <location evidence="1">Membrane</location>
        <topology evidence="1">Multi-pass membrane protein</topology>
    </subcellularLocation>
</comment>
<protein>
    <recommendedName>
        <fullName evidence="9">Ammonium transporter AmtB-like domain-containing protein</fullName>
    </recommendedName>
</protein>
<keyword evidence="5 8" id="KW-1133">Transmembrane helix</keyword>
<reference evidence="11" key="1">
    <citation type="submission" date="2018-04" db="EMBL/GenBank/DDBJ databases">
        <title>Complete genome sequence of Sulfodiicoccus acidiphilus strain HS-1.</title>
        <authorList>
            <person name="Sakai H.D."/>
            <person name="Kurosawa N."/>
        </authorList>
    </citation>
    <scope>NUCLEOTIDE SEQUENCE [LARGE SCALE GENOMIC DNA]</scope>
    <source>
        <strain evidence="11">HS-1</strain>
    </source>
</reference>
<dbReference type="SUPFAM" id="SSF111352">
    <property type="entry name" value="Ammonium transporter"/>
    <property type="match status" value="1"/>
</dbReference>
<evidence type="ECO:0000259" key="9">
    <source>
        <dbReference type="Pfam" id="PF00909"/>
    </source>
</evidence>
<dbReference type="Pfam" id="PF00909">
    <property type="entry name" value="Ammonium_transp"/>
    <property type="match status" value="1"/>
</dbReference>
<dbReference type="InterPro" id="IPR001905">
    <property type="entry name" value="Ammonium_transpt"/>
</dbReference>
<dbReference type="KEGG" id="sacd:HS1genome_1555"/>
<evidence type="ECO:0000256" key="5">
    <source>
        <dbReference type="ARBA" id="ARBA00022989"/>
    </source>
</evidence>
<evidence type="ECO:0000313" key="11">
    <source>
        <dbReference type="Proteomes" id="UP000276741"/>
    </source>
</evidence>
<evidence type="ECO:0000256" key="6">
    <source>
        <dbReference type="ARBA" id="ARBA00023136"/>
    </source>
</evidence>
<dbReference type="EMBL" id="AP018553">
    <property type="protein sequence ID" value="BBD73166.1"/>
    <property type="molecule type" value="Genomic_DNA"/>
</dbReference>
<keyword evidence="11" id="KW-1185">Reference proteome</keyword>
<organism evidence="10 11">
    <name type="scientific">Sulfodiicoccus acidiphilus</name>
    <dbReference type="NCBI Taxonomy" id="1670455"/>
    <lineage>
        <taxon>Archaea</taxon>
        <taxon>Thermoproteota</taxon>
        <taxon>Thermoprotei</taxon>
        <taxon>Sulfolobales</taxon>
        <taxon>Sulfolobaceae</taxon>
        <taxon>Sulfodiicoccus</taxon>
    </lineage>
</organism>
<comment type="similarity">
    <text evidence="2">Belongs to the ammonia transporter channel (TC 1.A.11.2) family.</text>
</comment>
<gene>
    <name evidence="10" type="ORF">HS1genome_1555</name>
</gene>
<dbReference type="InterPro" id="IPR029020">
    <property type="entry name" value="Ammonium/urea_transptr"/>
</dbReference>
<evidence type="ECO:0000256" key="4">
    <source>
        <dbReference type="ARBA" id="ARBA00022692"/>
    </source>
</evidence>
<feature type="transmembrane region" description="Helical" evidence="8">
    <location>
        <begin position="47"/>
        <end position="68"/>
    </location>
</feature>
<dbReference type="InterPro" id="IPR024041">
    <property type="entry name" value="NH4_transpt_AmtB-like_dom"/>
</dbReference>
<evidence type="ECO:0000256" key="2">
    <source>
        <dbReference type="ARBA" id="ARBA00005887"/>
    </source>
</evidence>
<keyword evidence="3" id="KW-0813">Transport</keyword>
<dbReference type="Gene3D" id="1.10.3430.10">
    <property type="entry name" value="Ammonium transporter AmtB like domains"/>
    <property type="match status" value="1"/>
</dbReference>